<evidence type="ECO:0000256" key="14">
    <source>
        <dbReference type="PIRNR" id="PIRNR006769"/>
    </source>
</evidence>
<evidence type="ECO:0000259" key="18">
    <source>
        <dbReference type="PROSITE" id="PS51747"/>
    </source>
</evidence>
<feature type="binding site" evidence="16">
    <location>
        <position position="192"/>
    </location>
    <ligand>
        <name>NADP(+)</name>
        <dbReference type="ChEBI" id="CHEBI:58349"/>
    </ligand>
</feature>
<dbReference type="SUPFAM" id="SSF53927">
    <property type="entry name" value="Cytidine deaminase-like"/>
    <property type="match status" value="1"/>
</dbReference>
<dbReference type="InterPro" id="IPR016193">
    <property type="entry name" value="Cytidine_deaminase-like"/>
</dbReference>
<dbReference type="InterPro" id="IPR002734">
    <property type="entry name" value="RibDG_C"/>
</dbReference>
<comment type="pathway">
    <text evidence="3 14">Cofactor biosynthesis; riboflavin biosynthesis; 5-amino-6-(D-ribitylamino)uracil from GTP: step 3/4.</text>
</comment>
<dbReference type="GO" id="GO:0008270">
    <property type="term" value="F:zinc ion binding"/>
    <property type="evidence" value="ECO:0007669"/>
    <property type="project" value="InterPro"/>
</dbReference>
<reference evidence="19 20" key="1">
    <citation type="submission" date="2019-06" db="EMBL/GenBank/DDBJ databases">
        <authorList>
            <person name="Li J."/>
        </authorList>
    </citation>
    <scope>NUCLEOTIDE SEQUENCE [LARGE SCALE GENOMIC DNA]</scope>
    <source>
        <strain evidence="19 20">LMG 28165</strain>
    </source>
</reference>
<dbReference type="GO" id="GO:0009231">
    <property type="term" value="P:riboflavin biosynthetic process"/>
    <property type="evidence" value="ECO:0007669"/>
    <property type="project" value="UniProtKB-UniPathway"/>
</dbReference>
<evidence type="ECO:0000256" key="6">
    <source>
        <dbReference type="ARBA" id="ARBA00022619"/>
    </source>
</evidence>
<keyword evidence="11" id="KW-0511">Multifunctional enzyme</keyword>
<comment type="pathway">
    <text evidence="2 14">Cofactor biosynthesis; riboflavin biosynthesis; 5-amino-6-(D-ribitylamino)uracil from GTP: step 2/4.</text>
</comment>
<dbReference type="InterPro" id="IPR016192">
    <property type="entry name" value="APOBEC/CMP_deaminase_Zn-bd"/>
</dbReference>
<evidence type="ECO:0000313" key="20">
    <source>
        <dbReference type="Proteomes" id="UP000312032"/>
    </source>
</evidence>
<feature type="binding site" evidence="16">
    <location>
        <position position="180"/>
    </location>
    <ligand>
        <name>substrate</name>
    </ligand>
</feature>
<evidence type="ECO:0000256" key="11">
    <source>
        <dbReference type="ARBA" id="ARBA00023268"/>
    </source>
</evidence>
<comment type="function">
    <text evidence="1 14">Converts 2,5-diamino-6-(ribosylamino)-4(3h)-pyrimidinone 5'-phosphate into 5-amino-6-(ribosylamino)-2,4(1h,3h)-pyrimidinedione 5'-phosphate.</text>
</comment>
<evidence type="ECO:0000256" key="3">
    <source>
        <dbReference type="ARBA" id="ARBA00004910"/>
    </source>
</evidence>
<name>A0A5C4U359_9CORY</name>
<feature type="binding site" evidence="16">
    <location>
        <position position="196"/>
    </location>
    <ligand>
        <name>NADP(+)</name>
        <dbReference type="ChEBI" id="CHEBI:58349"/>
    </ligand>
</feature>
<gene>
    <name evidence="19" type="primary">ribD</name>
    <name evidence="19" type="ORF">FHE74_05530</name>
</gene>
<keyword evidence="8 14" id="KW-0862">Zinc</keyword>
<evidence type="ECO:0000256" key="16">
    <source>
        <dbReference type="PIRSR" id="PIRSR006769-2"/>
    </source>
</evidence>
<evidence type="ECO:0000256" key="8">
    <source>
        <dbReference type="ARBA" id="ARBA00022833"/>
    </source>
</evidence>
<feature type="binding site" evidence="16">
    <location>
        <begin position="256"/>
        <end position="262"/>
    </location>
    <ligand>
        <name>NADP(+)</name>
        <dbReference type="ChEBI" id="CHEBI:58349"/>
    </ligand>
</feature>
<feature type="binding site" evidence="16">
    <location>
        <position position="200"/>
    </location>
    <ligand>
        <name>substrate</name>
    </ligand>
</feature>
<feature type="active site" description="Proton donor" evidence="15">
    <location>
        <position position="52"/>
    </location>
</feature>
<keyword evidence="20" id="KW-1185">Reference proteome</keyword>
<evidence type="ECO:0000256" key="15">
    <source>
        <dbReference type="PIRSR" id="PIRSR006769-1"/>
    </source>
</evidence>
<feature type="binding site" evidence="17">
    <location>
        <position position="50"/>
    </location>
    <ligand>
        <name>Zn(2+)</name>
        <dbReference type="ChEBI" id="CHEBI:29105"/>
        <note>catalytic</note>
    </ligand>
</feature>
<feature type="binding site" evidence="16">
    <location>
        <position position="203"/>
    </location>
    <ligand>
        <name>substrate</name>
    </ligand>
</feature>
<evidence type="ECO:0000256" key="17">
    <source>
        <dbReference type="PIRSR" id="PIRSR006769-3"/>
    </source>
</evidence>
<dbReference type="AlphaFoldDB" id="A0A5C4U359"/>
<evidence type="ECO:0000256" key="4">
    <source>
        <dbReference type="ARBA" id="ARBA00005259"/>
    </source>
</evidence>
<dbReference type="Pfam" id="PF00383">
    <property type="entry name" value="dCMP_cyt_deam_1"/>
    <property type="match status" value="1"/>
</dbReference>
<dbReference type="NCBIfam" id="TIGR00326">
    <property type="entry name" value="eubact_ribD"/>
    <property type="match status" value="1"/>
</dbReference>
<keyword evidence="7 14" id="KW-0479">Metal-binding</keyword>
<evidence type="ECO:0000313" key="19">
    <source>
        <dbReference type="EMBL" id="TNL97554.1"/>
    </source>
</evidence>
<comment type="similarity">
    <text evidence="5 14">In the C-terminal section; belongs to the HTP reductase family.</text>
</comment>
<dbReference type="UniPathway" id="UPA00275">
    <property type="reaction ID" value="UER00401"/>
</dbReference>
<dbReference type="EC" id="3.5.4.26" evidence="14"/>
<dbReference type="RefSeq" id="WP_139465517.1">
    <property type="nucleotide sequence ID" value="NZ_VDHJ01000007.1"/>
</dbReference>
<protein>
    <recommendedName>
        <fullName evidence="14">Riboflavin biosynthesis protein RibD</fullName>
    </recommendedName>
    <domain>
        <recommendedName>
            <fullName evidence="14">Diaminohydroxyphosphoribosylaminopyrimidine deaminase</fullName>
            <shortName evidence="14">DRAP deaminase</shortName>
            <ecNumber evidence="14">3.5.4.26</ecNumber>
        </recommendedName>
        <alternativeName>
            <fullName evidence="14">Riboflavin-specific deaminase</fullName>
        </alternativeName>
    </domain>
    <domain>
        <recommendedName>
            <fullName evidence="14">5-amino-6-(5-phosphoribosylamino)uracil reductase</fullName>
            <ecNumber evidence="14">1.1.1.193</ecNumber>
        </recommendedName>
        <alternativeName>
            <fullName evidence="14">HTP reductase</fullName>
        </alternativeName>
    </domain>
</protein>
<dbReference type="PANTHER" id="PTHR38011">
    <property type="entry name" value="DIHYDROFOLATE REDUCTASE FAMILY PROTEIN (AFU_ORTHOLOGUE AFUA_8G06820)"/>
    <property type="match status" value="1"/>
</dbReference>
<dbReference type="GO" id="GO:0008835">
    <property type="term" value="F:diaminohydroxyphosphoribosylaminopyrimidine deaminase activity"/>
    <property type="evidence" value="ECO:0007669"/>
    <property type="project" value="UniProtKB-EC"/>
</dbReference>
<accession>A0A5C4U359</accession>
<dbReference type="InterPro" id="IPR050765">
    <property type="entry name" value="Riboflavin_Biosynth_HTPR"/>
</dbReference>
<comment type="cofactor">
    <cofactor evidence="14 17">
        <name>Zn(2+)</name>
        <dbReference type="ChEBI" id="CHEBI:29105"/>
    </cofactor>
    <text evidence="14 17">Binds 1 zinc ion.</text>
</comment>
<evidence type="ECO:0000256" key="1">
    <source>
        <dbReference type="ARBA" id="ARBA00002151"/>
    </source>
</evidence>
<organism evidence="19 20">
    <name type="scientific">Corynebacterium tapiri</name>
    <dbReference type="NCBI Taxonomy" id="1448266"/>
    <lineage>
        <taxon>Bacteria</taxon>
        <taxon>Bacillati</taxon>
        <taxon>Actinomycetota</taxon>
        <taxon>Actinomycetes</taxon>
        <taxon>Mycobacteriales</taxon>
        <taxon>Corynebacteriaceae</taxon>
        <taxon>Corynebacterium</taxon>
    </lineage>
</organism>
<comment type="catalytic activity">
    <reaction evidence="13 14">
        <text>2,5-diamino-6-hydroxy-4-(5-phosphoribosylamino)-pyrimidine + H2O + H(+) = 5-amino-6-(5-phospho-D-ribosylamino)uracil + NH4(+)</text>
        <dbReference type="Rhea" id="RHEA:21868"/>
        <dbReference type="ChEBI" id="CHEBI:15377"/>
        <dbReference type="ChEBI" id="CHEBI:15378"/>
        <dbReference type="ChEBI" id="CHEBI:28938"/>
        <dbReference type="ChEBI" id="CHEBI:58453"/>
        <dbReference type="ChEBI" id="CHEBI:58614"/>
        <dbReference type="EC" id="3.5.4.26"/>
    </reaction>
</comment>
<dbReference type="InterPro" id="IPR002125">
    <property type="entry name" value="CMP_dCMP_dom"/>
</dbReference>
<feature type="binding site" evidence="16">
    <location>
        <position position="166"/>
    </location>
    <ligand>
        <name>NADP(+)</name>
        <dbReference type="ChEBI" id="CHEBI:58349"/>
    </ligand>
</feature>
<feature type="domain" description="CMP/dCMP-type deaminase" evidence="18">
    <location>
        <begin position="1"/>
        <end position="122"/>
    </location>
</feature>
<dbReference type="PANTHER" id="PTHR38011:SF7">
    <property type="entry name" value="2,5-DIAMINO-6-RIBOSYLAMINO-4(3H)-PYRIMIDINONE 5'-PHOSPHATE REDUCTASE"/>
    <property type="match status" value="1"/>
</dbReference>
<sequence length="328" mass="34537">MINRAIAAARAAGRNVRGQTGSNPPVGAAILDRFGNIVGVGATQQEGSAHAEVMALRAAQERAKGGTLVVTLEPCNHHGRTPPCTDAIIEAGIESVYYLVPDPNPLAAGGAKTLEEAGLNVARVHESVPELTAWLTWVRTGLPHVTLKIAQTLDGCVAAADGTSQWITSAASRAHAHRDRARRHAIIVGAGTARIDKPGLTARGWDGRELEGVQQPQRIIAGGADMGEGYRSFPTVADALRVLGQEGAYDVLVEGGPTIAASLMRENAVDAVRVYLAPYMLGNGLRSIGGEVSSTLADATRFALESSTRIGDDIVVDYVRRRSTLKNF</sequence>
<feature type="binding site" evidence="17">
    <location>
        <position position="84"/>
    </location>
    <ligand>
        <name>Zn(2+)</name>
        <dbReference type="ChEBI" id="CHEBI:29105"/>
        <note>catalytic</note>
    </ligand>
</feature>
<keyword evidence="9 14" id="KW-0521">NADP</keyword>
<dbReference type="Gene3D" id="3.40.140.10">
    <property type="entry name" value="Cytidine Deaminase, domain 2"/>
    <property type="match status" value="1"/>
</dbReference>
<dbReference type="InterPro" id="IPR004794">
    <property type="entry name" value="Eubact_RibD"/>
</dbReference>
<feature type="binding site" evidence="16">
    <location>
        <position position="150"/>
    </location>
    <ligand>
        <name>NADP(+)</name>
        <dbReference type="ChEBI" id="CHEBI:58349"/>
    </ligand>
</feature>
<dbReference type="EMBL" id="VDHJ01000007">
    <property type="protein sequence ID" value="TNL97554.1"/>
    <property type="molecule type" value="Genomic_DNA"/>
</dbReference>
<evidence type="ECO:0000256" key="2">
    <source>
        <dbReference type="ARBA" id="ARBA00004882"/>
    </source>
</evidence>
<keyword evidence="10 14" id="KW-0560">Oxidoreductase</keyword>
<dbReference type="Gene3D" id="3.40.430.10">
    <property type="entry name" value="Dihydrofolate Reductase, subunit A"/>
    <property type="match status" value="2"/>
</dbReference>
<dbReference type="CDD" id="cd01284">
    <property type="entry name" value="Riboflavin_deaminase-reductase"/>
    <property type="match status" value="1"/>
</dbReference>
<dbReference type="PROSITE" id="PS51747">
    <property type="entry name" value="CYT_DCMP_DEAMINASES_2"/>
    <property type="match status" value="1"/>
</dbReference>
<comment type="caution">
    <text evidence="19">The sequence shown here is derived from an EMBL/GenBank/DDBJ whole genome shotgun (WGS) entry which is preliminary data.</text>
</comment>
<evidence type="ECO:0000256" key="12">
    <source>
        <dbReference type="ARBA" id="ARBA00049861"/>
    </source>
</evidence>
<feature type="binding site" evidence="16">
    <location>
        <position position="254"/>
    </location>
    <ligand>
        <name>substrate</name>
    </ligand>
</feature>
<dbReference type="SUPFAM" id="SSF53597">
    <property type="entry name" value="Dihydrofolate reductase-like"/>
    <property type="match status" value="1"/>
</dbReference>
<dbReference type="PIRSF" id="PIRSF006769">
    <property type="entry name" value="RibD"/>
    <property type="match status" value="1"/>
</dbReference>
<dbReference type="OrthoDB" id="9800865at2"/>
<evidence type="ECO:0000256" key="10">
    <source>
        <dbReference type="ARBA" id="ARBA00023002"/>
    </source>
</evidence>
<keyword evidence="6 14" id="KW-0686">Riboflavin biosynthesis</keyword>
<dbReference type="GO" id="GO:0008703">
    <property type="term" value="F:5-amino-6-(5-phosphoribosylamino)uracil reductase activity"/>
    <property type="evidence" value="ECO:0007669"/>
    <property type="project" value="UniProtKB-EC"/>
</dbReference>
<feature type="binding site" evidence="16">
    <location>
        <position position="164"/>
    </location>
    <ligand>
        <name>substrate</name>
    </ligand>
</feature>
<dbReference type="Proteomes" id="UP000312032">
    <property type="component" value="Unassembled WGS sequence"/>
</dbReference>
<evidence type="ECO:0000256" key="13">
    <source>
        <dbReference type="ARBA" id="ARBA00049886"/>
    </source>
</evidence>
<dbReference type="EC" id="1.1.1.193" evidence="14"/>
<dbReference type="InterPro" id="IPR024072">
    <property type="entry name" value="DHFR-like_dom_sf"/>
</dbReference>
<evidence type="ECO:0000256" key="9">
    <source>
        <dbReference type="ARBA" id="ARBA00022857"/>
    </source>
</evidence>
<feature type="binding site" evidence="17">
    <location>
        <position position="75"/>
    </location>
    <ligand>
        <name>Zn(2+)</name>
        <dbReference type="ChEBI" id="CHEBI:29105"/>
        <note>catalytic</note>
    </ligand>
</feature>
<comment type="catalytic activity">
    <reaction evidence="12 14">
        <text>5-amino-6-(5-phospho-D-ribitylamino)uracil + NADP(+) = 5-amino-6-(5-phospho-D-ribosylamino)uracil + NADPH + H(+)</text>
        <dbReference type="Rhea" id="RHEA:17845"/>
        <dbReference type="ChEBI" id="CHEBI:15378"/>
        <dbReference type="ChEBI" id="CHEBI:57783"/>
        <dbReference type="ChEBI" id="CHEBI:58349"/>
        <dbReference type="ChEBI" id="CHEBI:58421"/>
        <dbReference type="ChEBI" id="CHEBI:58453"/>
        <dbReference type="EC" id="1.1.1.193"/>
    </reaction>
</comment>
<dbReference type="PROSITE" id="PS00903">
    <property type="entry name" value="CYT_DCMP_DEAMINASES_1"/>
    <property type="match status" value="1"/>
</dbReference>
<evidence type="ECO:0000256" key="5">
    <source>
        <dbReference type="ARBA" id="ARBA00007417"/>
    </source>
</evidence>
<comment type="similarity">
    <text evidence="4 14">In the N-terminal section; belongs to the cytidine and deoxycytidylate deaminase family.</text>
</comment>
<evidence type="ECO:0000256" key="7">
    <source>
        <dbReference type="ARBA" id="ARBA00022723"/>
    </source>
</evidence>
<keyword evidence="14 19" id="KW-0378">Hydrolase</keyword>
<dbReference type="Pfam" id="PF01872">
    <property type="entry name" value="RibD_C"/>
    <property type="match status" value="2"/>
</dbReference>
<proteinExistence type="inferred from homology"/>